<name>A0A9Q9MMW4_9ACTN</name>
<keyword evidence="4" id="KW-1185">Reference proteome</keyword>
<dbReference type="SUPFAM" id="SSF52091">
    <property type="entry name" value="SpoIIaa-like"/>
    <property type="match status" value="1"/>
</dbReference>
<protein>
    <submittedName>
        <fullName evidence="3">STAS domain-containing protein</fullName>
    </submittedName>
</protein>
<dbReference type="Gene3D" id="3.30.750.24">
    <property type="entry name" value="STAS domain"/>
    <property type="match status" value="1"/>
</dbReference>
<organism evidence="3 4">
    <name type="scientific">Dactylosporangium aurantiacum</name>
    <dbReference type="NCBI Taxonomy" id="35754"/>
    <lineage>
        <taxon>Bacteria</taxon>
        <taxon>Bacillati</taxon>
        <taxon>Actinomycetota</taxon>
        <taxon>Actinomycetes</taxon>
        <taxon>Micromonosporales</taxon>
        <taxon>Micromonosporaceae</taxon>
        <taxon>Dactylosporangium</taxon>
    </lineage>
</organism>
<evidence type="ECO:0000313" key="3">
    <source>
        <dbReference type="EMBL" id="UWZ58601.1"/>
    </source>
</evidence>
<dbReference type="KEGG" id="daur:Daura_21965"/>
<feature type="region of interest" description="Disordered" evidence="1">
    <location>
        <begin position="85"/>
        <end position="117"/>
    </location>
</feature>
<dbReference type="Pfam" id="PF13466">
    <property type="entry name" value="STAS_2"/>
    <property type="match status" value="1"/>
</dbReference>
<gene>
    <name evidence="3" type="ORF">Daura_21965</name>
</gene>
<dbReference type="InterPro" id="IPR058548">
    <property type="entry name" value="MlaB-like_STAS"/>
</dbReference>
<dbReference type="InterPro" id="IPR002645">
    <property type="entry name" value="STAS_dom"/>
</dbReference>
<dbReference type="PROSITE" id="PS50801">
    <property type="entry name" value="STAS"/>
    <property type="match status" value="1"/>
</dbReference>
<proteinExistence type="predicted"/>
<reference evidence="3" key="1">
    <citation type="submission" date="2021-04" db="EMBL/GenBank/DDBJ databases">
        <title>Dactylosporangium aurantiacum NRRL B-8018 full assembly.</title>
        <authorList>
            <person name="Hartkoorn R.C."/>
            <person name="Beaudoing E."/>
            <person name="Hot D."/>
        </authorList>
    </citation>
    <scope>NUCLEOTIDE SEQUENCE</scope>
    <source>
        <strain evidence="3">NRRL B-8018</strain>
    </source>
</reference>
<dbReference type="InterPro" id="IPR036513">
    <property type="entry name" value="STAS_dom_sf"/>
</dbReference>
<accession>A0A9Q9MMW4</accession>
<feature type="compositionally biased region" description="Basic residues" evidence="1">
    <location>
        <begin position="96"/>
        <end position="106"/>
    </location>
</feature>
<evidence type="ECO:0000256" key="1">
    <source>
        <dbReference type="SAM" id="MobiDB-lite"/>
    </source>
</evidence>
<evidence type="ECO:0000313" key="4">
    <source>
        <dbReference type="Proteomes" id="UP001058003"/>
    </source>
</evidence>
<dbReference type="Proteomes" id="UP001058003">
    <property type="component" value="Chromosome"/>
</dbReference>
<dbReference type="RefSeq" id="WP_033367215.1">
    <property type="nucleotide sequence ID" value="NZ_CP073767.1"/>
</dbReference>
<evidence type="ECO:0000259" key="2">
    <source>
        <dbReference type="PROSITE" id="PS50801"/>
    </source>
</evidence>
<dbReference type="CDD" id="cd07043">
    <property type="entry name" value="STAS_anti-anti-sigma_factors"/>
    <property type="match status" value="1"/>
</dbReference>
<feature type="domain" description="STAS" evidence="2">
    <location>
        <begin position="1"/>
        <end position="86"/>
    </location>
</feature>
<dbReference type="EMBL" id="CP073767">
    <property type="protein sequence ID" value="UWZ58601.1"/>
    <property type="molecule type" value="Genomic_DNA"/>
</dbReference>
<sequence>MEIAVTDGLDADSVRRNLRLIEKMIAMRPAELIIDLTRCGTVDQAGVALLTDLHRTLRDGGGQLTLRGLSMQVYQVLRSERLEEVLQSADRPSGYRPRHRSARQRSRQMASDQQSEDLRWWRAPTTEAVL</sequence>
<dbReference type="AlphaFoldDB" id="A0A9Q9MMW4"/>